<reference evidence="2 3" key="1">
    <citation type="submission" date="2020-10" db="EMBL/GenBank/DDBJ databases">
        <title>Sequencing the genomes of 1000 actinobacteria strains.</title>
        <authorList>
            <person name="Klenk H.-P."/>
        </authorList>
    </citation>
    <scope>NUCLEOTIDE SEQUENCE [LARGE SCALE GENOMIC DNA]</scope>
    <source>
        <strain evidence="2 3">DSM 44653</strain>
    </source>
</reference>
<evidence type="ECO:0000313" key="2">
    <source>
        <dbReference type="EMBL" id="MBE1496337.1"/>
    </source>
</evidence>
<name>A0ABR9HZG5_9PSEU</name>
<proteinExistence type="predicted"/>
<dbReference type="Pfam" id="PF19575">
    <property type="entry name" value="HTH_58"/>
    <property type="match status" value="1"/>
</dbReference>
<sequence length="114" mass="12505">MTPEERDEHERQQRAARNAKIVAAREAGDSISEIAARYGLSANRTGAIIRAEGGPAPETGRGFALDIDFRPHREAYEDGRSVRELAAEAGISYGSMHRGLTEAGTEFRRRGGHR</sequence>
<organism evidence="2 3">
    <name type="scientific">Amycolatopsis lexingtonensis</name>
    <dbReference type="NCBI Taxonomy" id="218822"/>
    <lineage>
        <taxon>Bacteria</taxon>
        <taxon>Bacillati</taxon>
        <taxon>Actinomycetota</taxon>
        <taxon>Actinomycetes</taxon>
        <taxon>Pseudonocardiales</taxon>
        <taxon>Pseudonocardiaceae</taxon>
        <taxon>Amycolatopsis</taxon>
    </lineage>
</organism>
<dbReference type="InterPro" id="IPR045745">
    <property type="entry name" value="HTH_58_Actinobacteria-type"/>
</dbReference>
<feature type="domain" description="Helix-turn-helix" evidence="1">
    <location>
        <begin position="73"/>
        <end position="113"/>
    </location>
</feature>
<dbReference type="RefSeq" id="WP_086862000.1">
    <property type="nucleotide sequence ID" value="NZ_JADBEG010000001.1"/>
</dbReference>
<dbReference type="Proteomes" id="UP000631670">
    <property type="component" value="Unassembled WGS sequence"/>
</dbReference>
<gene>
    <name evidence="2" type="ORF">H4696_003437</name>
</gene>
<accession>A0ABR9HZG5</accession>
<keyword evidence="3" id="KW-1185">Reference proteome</keyword>
<evidence type="ECO:0000259" key="1">
    <source>
        <dbReference type="Pfam" id="PF19575"/>
    </source>
</evidence>
<dbReference type="EMBL" id="JADBEG010000001">
    <property type="protein sequence ID" value="MBE1496337.1"/>
    <property type="molecule type" value="Genomic_DNA"/>
</dbReference>
<evidence type="ECO:0000313" key="3">
    <source>
        <dbReference type="Proteomes" id="UP000631670"/>
    </source>
</evidence>
<protein>
    <submittedName>
        <fullName evidence="2">Transposase</fullName>
    </submittedName>
</protein>
<comment type="caution">
    <text evidence="2">The sequence shown here is derived from an EMBL/GenBank/DDBJ whole genome shotgun (WGS) entry which is preliminary data.</text>
</comment>